<feature type="region of interest" description="Disordered" evidence="1">
    <location>
        <begin position="145"/>
        <end position="236"/>
    </location>
</feature>
<reference evidence="3 4" key="1">
    <citation type="submission" date="2025-05" db="UniProtKB">
        <authorList>
            <consortium name="RefSeq"/>
        </authorList>
    </citation>
    <scope>IDENTIFICATION</scope>
    <source>
        <tissue evidence="3 4">Blood</tissue>
    </source>
</reference>
<sequence>MTTVAIMTRMKRTAHRKMVRRKKTIKTNPKTAPRGRLTLFTARSSVLTSSRLTQPSILSRLRFQDRLSTLCSITTPSGTPDGHREDPPALRVTNRTSSKLAPLPLTMPTRTGASGLSACERASHLGAGRTSFWPCWENNLWWGKKSAGPSSPSVSRRTSSPYGTRRPATRPPQPGSGTPYDESSTFPPTPSWSTKRTRTASRITPASETPRLHCDKEVRMHYQPAPPRSGLETEGRRLPRRPAVKVCGTAWTLDPSRRPLHPCQRLTFRQTRDLPGRAGKLSSAFLGILPTRLLSGQLLLLRAHVCPEGFQYYEGLCCGRGCRRIGTPSSANKPLGSYLVVVLLLLASCL</sequence>
<dbReference type="GO" id="GO:0003743">
    <property type="term" value="F:translation initiation factor activity"/>
    <property type="evidence" value="ECO:0007669"/>
    <property type="project" value="UniProtKB-KW"/>
</dbReference>
<organism evidence="2 3">
    <name type="scientific">Pantherophis guttatus</name>
    <name type="common">Corn snake</name>
    <name type="synonym">Elaphe guttata</name>
    <dbReference type="NCBI Taxonomy" id="94885"/>
    <lineage>
        <taxon>Eukaryota</taxon>
        <taxon>Metazoa</taxon>
        <taxon>Chordata</taxon>
        <taxon>Craniata</taxon>
        <taxon>Vertebrata</taxon>
        <taxon>Euteleostomi</taxon>
        <taxon>Lepidosauria</taxon>
        <taxon>Squamata</taxon>
        <taxon>Bifurcata</taxon>
        <taxon>Unidentata</taxon>
        <taxon>Episquamata</taxon>
        <taxon>Toxicofera</taxon>
        <taxon>Serpentes</taxon>
        <taxon>Colubroidea</taxon>
        <taxon>Colubridae</taxon>
        <taxon>Colubrinae</taxon>
        <taxon>Pantherophis</taxon>
    </lineage>
</organism>
<dbReference type="Proteomes" id="UP001652622">
    <property type="component" value="Unplaced"/>
</dbReference>
<protein>
    <submittedName>
        <fullName evidence="3 4">Eukaryotic translation initiation factor 4E type 2 isoform X1</fullName>
    </submittedName>
</protein>
<evidence type="ECO:0000256" key="1">
    <source>
        <dbReference type="SAM" id="MobiDB-lite"/>
    </source>
</evidence>
<proteinExistence type="predicted"/>
<evidence type="ECO:0000313" key="2">
    <source>
        <dbReference type="Proteomes" id="UP001652622"/>
    </source>
</evidence>
<dbReference type="RefSeq" id="XP_060540935.1">
    <property type="nucleotide sequence ID" value="XM_060684952.1"/>
</dbReference>
<accession>A0ABM3YXS9</accession>
<feature type="compositionally biased region" description="Low complexity" evidence="1">
    <location>
        <begin position="183"/>
        <end position="194"/>
    </location>
</feature>
<dbReference type="RefSeq" id="XP_060540936.1">
    <property type="nucleotide sequence ID" value="XM_060684953.1"/>
</dbReference>
<dbReference type="GeneID" id="117659650"/>
<evidence type="ECO:0000313" key="3">
    <source>
        <dbReference type="RefSeq" id="XP_060540935.1"/>
    </source>
</evidence>
<feature type="region of interest" description="Disordered" evidence="1">
    <location>
        <begin position="72"/>
        <end position="112"/>
    </location>
</feature>
<keyword evidence="2" id="KW-1185">Reference proteome</keyword>
<feature type="compositionally biased region" description="Basic and acidic residues" evidence="1">
    <location>
        <begin position="210"/>
        <end position="220"/>
    </location>
</feature>
<keyword evidence="3 4" id="KW-0396">Initiation factor</keyword>
<gene>
    <name evidence="3 4" type="primary">EIF4E2</name>
</gene>
<name>A0ABM3YXS9_PANGU</name>
<feature type="compositionally biased region" description="Low complexity" evidence="1">
    <location>
        <begin position="149"/>
        <end position="161"/>
    </location>
</feature>
<keyword evidence="3 4" id="KW-0648">Protein biosynthesis</keyword>
<evidence type="ECO:0000313" key="4">
    <source>
        <dbReference type="RefSeq" id="XP_060540936.1"/>
    </source>
</evidence>